<evidence type="ECO:0000256" key="1">
    <source>
        <dbReference type="ARBA" id="ARBA00011726"/>
    </source>
</evidence>
<dbReference type="CDD" id="cd06410">
    <property type="entry name" value="PB1_UP2"/>
    <property type="match status" value="1"/>
</dbReference>
<evidence type="ECO:0000259" key="3">
    <source>
        <dbReference type="PROSITE" id="PS51745"/>
    </source>
</evidence>
<feature type="compositionally biased region" description="Low complexity" evidence="2">
    <location>
        <begin position="421"/>
        <end position="436"/>
    </location>
</feature>
<dbReference type="SUPFAM" id="SSF54277">
    <property type="entry name" value="CAD &amp; PB1 domains"/>
    <property type="match status" value="1"/>
</dbReference>
<proteinExistence type="predicted"/>
<gene>
    <name evidence="4" type="ORF">FH972_019725</name>
</gene>
<sequence>MDPPLPTAAATAANNATTVQVNFPDSVDSSPRSRNAEASWLDEPLPPVPGAKLRLMCSYGGHIIPRPHDKSLCYVSGETRIVVVDRHTSLSDLCSRLSHTLLNGRPFTLKYQLPHEDLDSLISVSTDEDLENMIEEYDRTTSGTNLKPASRLRLFLFFSKPEAAASMGSLLNDAKSETWFVDALNHAGLIPRRLSDSDTGCMLNLDGVRGSDSCNDLEAQAADNSLGDNNKQVTSNVHDVHSMSDSPMVENSSSYGSSSSSPSMSNLPPIRVRVEDQKVGMEEQFAQISFAPSGFKQDDTFGVLSAHPPLPTVMASASTVASAAIPTAVSNETGNRVFSDDERSDQGVPVGFRKPPLPLQPVHMKACGGYSLPSPDSVASDSSIASASSVSKPMYYQDQVHAAQRDNRAPNSPSTKNEIPDSSSRTTQQQQVQDSGYFLDQQQQQQQQFLHASAHYIPHPAATVQAPMSSYYQVYAPTSQQQLHHTTDQQYSLYVMPSVPQAQSYNMTMQSNIVDTTGATAHPTIFAASAGYKDAIPPIYPTKTTTAAKPEMASGIYRAAVAASNPQFVQVPSRQFQQQYAGFHPSQSIAVASSATGNYGFEYTNHPNEQVYYTHQAAPLPPQYQTMTAAAATALSDASKQVPTESLQQI</sequence>
<comment type="subunit">
    <text evidence="1">Homodimers and heterodimers.</text>
</comment>
<dbReference type="AlphaFoldDB" id="A0A5N6RU92"/>
<dbReference type="SMART" id="SM00666">
    <property type="entry name" value="PB1"/>
    <property type="match status" value="1"/>
</dbReference>
<dbReference type="PANTHER" id="PTHR31066">
    <property type="entry name" value="OS05G0427100 PROTEIN-RELATED"/>
    <property type="match status" value="1"/>
</dbReference>
<name>A0A5N6RU92_9ROSI</name>
<feature type="region of interest" description="Disordered" evidence="2">
    <location>
        <begin position="402"/>
        <end position="436"/>
    </location>
</feature>
<dbReference type="Pfam" id="PF00564">
    <property type="entry name" value="PB1"/>
    <property type="match status" value="1"/>
</dbReference>
<organism evidence="4 5">
    <name type="scientific">Carpinus fangiana</name>
    <dbReference type="NCBI Taxonomy" id="176857"/>
    <lineage>
        <taxon>Eukaryota</taxon>
        <taxon>Viridiplantae</taxon>
        <taxon>Streptophyta</taxon>
        <taxon>Embryophyta</taxon>
        <taxon>Tracheophyta</taxon>
        <taxon>Spermatophyta</taxon>
        <taxon>Magnoliopsida</taxon>
        <taxon>eudicotyledons</taxon>
        <taxon>Gunneridae</taxon>
        <taxon>Pentapetalae</taxon>
        <taxon>rosids</taxon>
        <taxon>fabids</taxon>
        <taxon>Fagales</taxon>
        <taxon>Betulaceae</taxon>
        <taxon>Carpinus</taxon>
    </lineage>
</organism>
<dbReference type="OrthoDB" id="774308at2759"/>
<feature type="region of interest" description="Disordered" evidence="2">
    <location>
        <begin position="22"/>
        <end position="43"/>
    </location>
</feature>
<evidence type="ECO:0000256" key="2">
    <source>
        <dbReference type="SAM" id="MobiDB-lite"/>
    </source>
</evidence>
<dbReference type="InterPro" id="IPR053198">
    <property type="entry name" value="Gynoecium_Dev_Regulator"/>
</dbReference>
<dbReference type="Proteomes" id="UP000327013">
    <property type="component" value="Chromosome 8"/>
</dbReference>
<dbReference type="EMBL" id="CM017328">
    <property type="protein sequence ID" value="KAE8124880.1"/>
    <property type="molecule type" value="Genomic_DNA"/>
</dbReference>
<feature type="compositionally biased region" description="Polar residues" evidence="2">
    <location>
        <begin position="240"/>
        <end position="251"/>
    </location>
</feature>
<keyword evidence="5" id="KW-1185">Reference proteome</keyword>
<evidence type="ECO:0000313" key="5">
    <source>
        <dbReference type="Proteomes" id="UP000327013"/>
    </source>
</evidence>
<reference evidence="4 5" key="1">
    <citation type="submission" date="2019-06" db="EMBL/GenBank/DDBJ databases">
        <title>A chromosomal-level reference genome of Carpinus fangiana (Coryloideae, Betulaceae).</title>
        <authorList>
            <person name="Yang X."/>
            <person name="Wang Z."/>
            <person name="Zhang L."/>
            <person name="Hao G."/>
            <person name="Liu J."/>
            <person name="Yang Y."/>
        </authorList>
    </citation>
    <scope>NUCLEOTIDE SEQUENCE [LARGE SCALE GENOMIC DNA]</scope>
    <source>
        <strain evidence="4">Cfa_2016G</strain>
        <tissue evidence="4">Leaf</tissue>
    </source>
</reference>
<dbReference type="InterPro" id="IPR000270">
    <property type="entry name" value="PB1_dom"/>
</dbReference>
<dbReference type="InterPro" id="IPR053793">
    <property type="entry name" value="PB1-like"/>
</dbReference>
<feature type="region of interest" description="Disordered" evidence="2">
    <location>
        <begin position="333"/>
        <end position="356"/>
    </location>
</feature>
<feature type="domain" description="PB1" evidence="3">
    <location>
        <begin position="52"/>
        <end position="159"/>
    </location>
</feature>
<dbReference type="PANTHER" id="PTHR31066:SF68">
    <property type="entry name" value="SERINE_THREONINE-PROTEIN KINASE YAKA-RELATED"/>
    <property type="match status" value="1"/>
</dbReference>
<protein>
    <recommendedName>
        <fullName evidence="3">PB1 domain-containing protein</fullName>
    </recommendedName>
</protein>
<feature type="compositionally biased region" description="Polar residues" evidence="2">
    <location>
        <begin position="22"/>
        <end position="33"/>
    </location>
</feature>
<accession>A0A5N6RU92</accession>
<feature type="compositionally biased region" description="Low complexity" evidence="2">
    <location>
        <begin position="252"/>
        <end position="265"/>
    </location>
</feature>
<dbReference type="Gene3D" id="3.10.20.90">
    <property type="entry name" value="Phosphatidylinositol 3-kinase Catalytic Subunit, Chain A, domain 1"/>
    <property type="match status" value="1"/>
</dbReference>
<feature type="region of interest" description="Disordered" evidence="2">
    <location>
        <begin position="240"/>
        <end position="268"/>
    </location>
</feature>
<evidence type="ECO:0000313" key="4">
    <source>
        <dbReference type="EMBL" id="KAE8124880.1"/>
    </source>
</evidence>
<dbReference type="PROSITE" id="PS51745">
    <property type="entry name" value="PB1"/>
    <property type="match status" value="1"/>
</dbReference>